<evidence type="ECO:0000313" key="2">
    <source>
        <dbReference type="EMBL" id="MBC5723674.1"/>
    </source>
</evidence>
<dbReference type="Proteomes" id="UP000628736">
    <property type="component" value="Unassembled WGS sequence"/>
</dbReference>
<organism evidence="2 3">
    <name type="scientific">Flintibacter hominis</name>
    <dbReference type="NCBI Taxonomy" id="2763048"/>
    <lineage>
        <taxon>Bacteria</taxon>
        <taxon>Bacillati</taxon>
        <taxon>Bacillota</taxon>
        <taxon>Clostridia</taxon>
        <taxon>Eubacteriales</taxon>
        <taxon>Flintibacter</taxon>
    </lineage>
</organism>
<keyword evidence="1" id="KW-0812">Transmembrane</keyword>
<evidence type="ECO:0000256" key="1">
    <source>
        <dbReference type="SAM" id="Phobius"/>
    </source>
</evidence>
<reference evidence="2" key="1">
    <citation type="submission" date="2020-08" db="EMBL/GenBank/DDBJ databases">
        <title>Genome public.</title>
        <authorList>
            <person name="Liu C."/>
            <person name="Sun Q."/>
        </authorList>
    </citation>
    <scope>NUCLEOTIDE SEQUENCE</scope>
    <source>
        <strain evidence="2">NSJ-23</strain>
    </source>
</reference>
<evidence type="ECO:0000313" key="3">
    <source>
        <dbReference type="Proteomes" id="UP000628736"/>
    </source>
</evidence>
<name>A0A8J6J3A0_9FIRM</name>
<proteinExistence type="predicted"/>
<dbReference type="RefSeq" id="WP_147573432.1">
    <property type="nucleotide sequence ID" value="NZ_JACOPO010000012.1"/>
</dbReference>
<sequence length="78" mass="8612">MKGFCKLLDVIYTVCLTVFVLSLIAMLLVQVVCLFIMNGPASVWIYDFIMPKAGVVAAVMVVAVVLLSYLRPNKKTND</sequence>
<dbReference type="EMBL" id="JACOPO010000012">
    <property type="protein sequence ID" value="MBC5723674.1"/>
    <property type="molecule type" value="Genomic_DNA"/>
</dbReference>
<feature type="transmembrane region" description="Helical" evidence="1">
    <location>
        <begin position="49"/>
        <end position="70"/>
    </location>
</feature>
<dbReference type="AlphaFoldDB" id="A0A8J6J3A0"/>
<comment type="caution">
    <text evidence="2">The sequence shown here is derived from an EMBL/GenBank/DDBJ whole genome shotgun (WGS) entry which is preliminary data.</text>
</comment>
<keyword evidence="1" id="KW-0472">Membrane</keyword>
<keyword evidence="3" id="KW-1185">Reference proteome</keyword>
<protein>
    <submittedName>
        <fullName evidence="2">Uncharacterized protein</fullName>
    </submittedName>
</protein>
<feature type="transmembrane region" description="Helical" evidence="1">
    <location>
        <begin position="12"/>
        <end position="37"/>
    </location>
</feature>
<accession>A0A8J6J3A0</accession>
<gene>
    <name evidence="2" type="ORF">H8S11_12735</name>
</gene>
<keyword evidence="1" id="KW-1133">Transmembrane helix</keyword>